<dbReference type="Pfam" id="PF01242">
    <property type="entry name" value="PTPS"/>
    <property type="match status" value="1"/>
</dbReference>
<dbReference type="RefSeq" id="WP_023937330.1">
    <property type="nucleotide sequence ID" value="NZ_FUXH01000017.1"/>
</dbReference>
<proteinExistence type="inferred from homology"/>
<comment type="pathway">
    <text evidence="2">Purine metabolism; 7-cyano-7-deazaguanine biosynthesis.</text>
</comment>
<sequence>MITAERYHDISMGHRVVGHQHKCKHLHGHNYRIHFCCISDEIDELGMVIDFGTIKSTLCAYLEREWDHKFMIWQEDPLLEQLQAIVPQDIVIVPFNPTAENMARYLVEDIAPSLLQGSRVTLHSCRVEETAKCSATYSL</sequence>
<dbReference type="PANTHER" id="PTHR12589">
    <property type="entry name" value="PYRUVOYL TETRAHYDROBIOPTERIN SYNTHASE"/>
    <property type="match status" value="1"/>
</dbReference>
<comment type="catalytic activity">
    <reaction evidence="10">
        <text>7,8-dihydroneopterin 3'-triphosphate + H2O = 6-carboxy-5,6,7,8-tetrahydropterin + triphosphate + acetaldehyde + 2 H(+)</text>
        <dbReference type="Rhea" id="RHEA:27966"/>
        <dbReference type="ChEBI" id="CHEBI:15343"/>
        <dbReference type="ChEBI" id="CHEBI:15377"/>
        <dbReference type="ChEBI" id="CHEBI:15378"/>
        <dbReference type="ChEBI" id="CHEBI:18036"/>
        <dbReference type="ChEBI" id="CHEBI:58462"/>
        <dbReference type="ChEBI" id="CHEBI:61032"/>
        <dbReference type="EC" id="4.1.2.50"/>
    </reaction>
</comment>
<dbReference type="EC" id="4.1.2.50" evidence="4"/>
<dbReference type="Gene3D" id="3.30.479.10">
    <property type="entry name" value="6-pyruvoyl tetrahydropterin synthase/QueD"/>
    <property type="match status" value="1"/>
</dbReference>
<dbReference type="Proteomes" id="UP000030136">
    <property type="component" value="Unassembled WGS sequence"/>
</dbReference>
<evidence type="ECO:0000256" key="3">
    <source>
        <dbReference type="ARBA" id="ARBA00008900"/>
    </source>
</evidence>
<evidence type="ECO:0000256" key="6">
    <source>
        <dbReference type="ARBA" id="ARBA00022723"/>
    </source>
</evidence>
<evidence type="ECO:0000256" key="5">
    <source>
        <dbReference type="ARBA" id="ARBA00018141"/>
    </source>
</evidence>
<dbReference type="GO" id="GO:0046872">
    <property type="term" value="F:metal ion binding"/>
    <property type="evidence" value="ECO:0007669"/>
    <property type="project" value="UniProtKB-KW"/>
</dbReference>
<evidence type="ECO:0000256" key="1">
    <source>
        <dbReference type="ARBA" id="ARBA00001947"/>
    </source>
</evidence>
<dbReference type="EMBL" id="JQJC01000029">
    <property type="protein sequence ID" value="KGN93133.1"/>
    <property type="molecule type" value="Genomic_DNA"/>
</dbReference>
<reference evidence="11 12" key="1">
    <citation type="submission" date="2014-08" db="EMBL/GenBank/DDBJ databases">
        <title>Porphyromonas crevioricanis strain:COT-253_OH1447 Genome sequencing.</title>
        <authorList>
            <person name="Wallis C."/>
            <person name="Deusch O."/>
            <person name="O'Flynn C."/>
            <person name="Davis I."/>
            <person name="Jospin G."/>
            <person name="Darling A.E."/>
            <person name="Coil D.A."/>
            <person name="Alexiev A."/>
            <person name="Horsfall A."/>
            <person name="Kirkwood N."/>
            <person name="Harris S."/>
            <person name="Eisen J.A."/>
        </authorList>
    </citation>
    <scope>NUCLEOTIDE SEQUENCE [LARGE SCALE GENOMIC DNA]</scope>
    <source>
        <strain evidence="12">COT-253 OH1447</strain>
    </source>
</reference>
<dbReference type="PANTHER" id="PTHR12589:SF7">
    <property type="entry name" value="6-PYRUVOYL TETRAHYDROBIOPTERIN SYNTHASE"/>
    <property type="match status" value="1"/>
</dbReference>
<dbReference type="SUPFAM" id="SSF55620">
    <property type="entry name" value="Tetrahydrobiopterin biosynthesis enzymes-like"/>
    <property type="match status" value="1"/>
</dbReference>
<evidence type="ECO:0000313" key="12">
    <source>
        <dbReference type="Proteomes" id="UP000030136"/>
    </source>
</evidence>
<gene>
    <name evidence="11" type="ORF">HQ38_09500</name>
</gene>
<keyword evidence="7" id="KW-0862">Zinc</keyword>
<evidence type="ECO:0000256" key="7">
    <source>
        <dbReference type="ARBA" id="ARBA00022833"/>
    </source>
</evidence>
<keyword evidence="8" id="KW-0456">Lyase</keyword>
<comment type="similarity">
    <text evidence="3">Belongs to the PTPS family. QueD subfamily.</text>
</comment>
<name>A0AB34PET3_9PORP</name>
<comment type="cofactor">
    <cofactor evidence="1">
        <name>Zn(2+)</name>
        <dbReference type="ChEBI" id="CHEBI:29105"/>
    </cofactor>
</comment>
<evidence type="ECO:0000256" key="2">
    <source>
        <dbReference type="ARBA" id="ARBA00005061"/>
    </source>
</evidence>
<dbReference type="GO" id="GO:0070497">
    <property type="term" value="F:6-carboxytetrahydropterin synthase activity"/>
    <property type="evidence" value="ECO:0007669"/>
    <property type="project" value="UniProtKB-EC"/>
</dbReference>
<keyword evidence="6" id="KW-0479">Metal-binding</keyword>
<organism evidence="11 12">
    <name type="scientific">Porphyromonas crevioricanis</name>
    <dbReference type="NCBI Taxonomy" id="393921"/>
    <lineage>
        <taxon>Bacteria</taxon>
        <taxon>Pseudomonadati</taxon>
        <taxon>Bacteroidota</taxon>
        <taxon>Bacteroidia</taxon>
        <taxon>Bacteroidales</taxon>
        <taxon>Porphyromonadaceae</taxon>
        <taxon>Porphyromonas</taxon>
    </lineage>
</organism>
<protein>
    <recommendedName>
        <fullName evidence="5">6-carboxy-5,6,7,8-tetrahydropterin synthase</fullName>
        <ecNumber evidence="4">4.1.2.50</ecNumber>
    </recommendedName>
    <alternativeName>
        <fullName evidence="9">Queuosine biosynthesis protein QueD</fullName>
    </alternativeName>
</protein>
<evidence type="ECO:0000313" key="11">
    <source>
        <dbReference type="EMBL" id="KGN93133.1"/>
    </source>
</evidence>
<evidence type="ECO:0000256" key="9">
    <source>
        <dbReference type="ARBA" id="ARBA00031449"/>
    </source>
</evidence>
<dbReference type="InterPro" id="IPR007115">
    <property type="entry name" value="6-PTP_synth/QueD"/>
</dbReference>
<dbReference type="InterPro" id="IPR038418">
    <property type="entry name" value="6-PTP_synth/QueD_sf"/>
</dbReference>
<dbReference type="AlphaFoldDB" id="A0AB34PET3"/>
<evidence type="ECO:0000256" key="4">
    <source>
        <dbReference type="ARBA" id="ARBA00012982"/>
    </source>
</evidence>
<comment type="caution">
    <text evidence="11">The sequence shown here is derived from an EMBL/GenBank/DDBJ whole genome shotgun (WGS) entry which is preliminary data.</text>
</comment>
<accession>A0AB34PET3</accession>
<evidence type="ECO:0000256" key="10">
    <source>
        <dbReference type="ARBA" id="ARBA00048807"/>
    </source>
</evidence>
<evidence type="ECO:0000256" key="8">
    <source>
        <dbReference type="ARBA" id="ARBA00023239"/>
    </source>
</evidence>